<dbReference type="InterPro" id="IPR011037">
    <property type="entry name" value="Pyrv_Knase-like_insert_dom_sf"/>
</dbReference>
<dbReference type="NCBIfam" id="NF004491">
    <property type="entry name" value="PRK05826.1"/>
    <property type="match status" value="1"/>
</dbReference>
<feature type="domain" description="Pyruvate kinase barrel" evidence="15">
    <location>
        <begin position="17"/>
        <end position="339"/>
    </location>
</feature>
<dbReference type="GO" id="GO:0016301">
    <property type="term" value="F:kinase activity"/>
    <property type="evidence" value="ECO:0007669"/>
    <property type="project" value="UniProtKB-KW"/>
</dbReference>
<dbReference type="NCBIfam" id="TIGR01064">
    <property type="entry name" value="pyruv_kin"/>
    <property type="match status" value="1"/>
</dbReference>
<evidence type="ECO:0000256" key="8">
    <source>
        <dbReference type="ARBA" id="ARBA00022777"/>
    </source>
</evidence>
<comment type="cofactor">
    <cofactor evidence="1">
        <name>K(+)</name>
        <dbReference type="ChEBI" id="CHEBI:29103"/>
    </cofactor>
</comment>
<dbReference type="SUPFAM" id="SSF52935">
    <property type="entry name" value="PK C-terminal domain-like"/>
    <property type="match status" value="1"/>
</dbReference>
<protein>
    <recommendedName>
        <fullName evidence="4 13">Pyruvate kinase</fullName>
        <ecNumber evidence="4 13">2.7.1.40</ecNumber>
    </recommendedName>
</protein>
<dbReference type="EC" id="2.7.1.40" evidence="4 13"/>
<dbReference type="GO" id="GO:0030955">
    <property type="term" value="F:potassium ion binding"/>
    <property type="evidence" value="ECO:0007669"/>
    <property type="project" value="UniProtKB-UniRule"/>
</dbReference>
<dbReference type="KEGG" id="sll:SLITO_v1c09040"/>
<dbReference type="GO" id="GO:0000287">
    <property type="term" value="F:magnesium ion binding"/>
    <property type="evidence" value="ECO:0007669"/>
    <property type="project" value="UniProtKB-UniRule"/>
</dbReference>
<evidence type="ECO:0000256" key="10">
    <source>
        <dbReference type="ARBA" id="ARBA00022842"/>
    </source>
</evidence>
<dbReference type="OrthoDB" id="9812123at2"/>
<dbReference type="Gene3D" id="3.40.1380.20">
    <property type="entry name" value="Pyruvate kinase, C-terminal domain"/>
    <property type="match status" value="1"/>
</dbReference>
<keyword evidence="12 16" id="KW-0670">Pyruvate</keyword>
<evidence type="ECO:0000256" key="9">
    <source>
        <dbReference type="ARBA" id="ARBA00022840"/>
    </source>
</evidence>
<keyword evidence="5 14" id="KW-0808">Transferase</keyword>
<evidence type="ECO:0000313" key="16">
    <source>
        <dbReference type="EMBL" id="AKX34515.1"/>
    </source>
</evidence>
<accession>A0A0K1W2F5</accession>
<dbReference type="InterPro" id="IPR015806">
    <property type="entry name" value="Pyrv_Knase_insert_dom_sf"/>
</dbReference>
<dbReference type="AlphaFoldDB" id="A0A0K1W2F5"/>
<dbReference type="InterPro" id="IPR036918">
    <property type="entry name" value="Pyrv_Knase_C_sf"/>
</dbReference>
<dbReference type="GO" id="GO:0004743">
    <property type="term" value="F:pyruvate kinase activity"/>
    <property type="evidence" value="ECO:0007669"/>
    <property type="project" value="UniProtKB-UniRule"/>
</dbReference>
<evidence type="ECO:0000256" key="12">
    <source>
        <dbReference type="ARBA" id="ARBA00023317"/>
    </source>
</evidence>
<gene>
    <name evidence="16" type="primary">pyk</name>
    <name evidence="16" type="ORF">SLITO_v1c09040</name>
</gene>
<dbReference type="Pfam" id="PF00224">
    <property type="entry name" value="PK"/>
    <property type="match status" value="1"/>
</dbReference>
<evidence type="ECO:0000256" key="5">
    <source>
        <dbReference type="ARBA" id="ARBA00022679"/>
    </source>
</evidence>
<evidence type="ECO:0000256" key="11">
    <source>
        <dbReference type="ARBA" id="ARBA00023152"/>
    </source>
</evidence>
<comment type="similarity">
    <text evidence="3 14">Belongs to the pyruvate kinase family.</text>
</comment>
<comment type="pathway">
    <text evidence="2 14">Carbohydrate degradation; glycolysis; pyruvate from D-glyceraldehyde 3-phosphate: step 5/5.</text>
</comment>
<dbReference type="SUPFAM" id="SSF50800">
    <property type="entry name" value="PK beta-barrel domain-like"/>
    <property type="match status" value="1"/>
</dbReference>
<sequence>MNEIEFYEPNKIEKKIKRTKIITTIGPSTSGKDEIRKLFESGMNVVRLNFSHGKHEEHLEKIKACLELRKEIEKPISILLDTKGPEIRIGKMIDGSQEVKAGSDVRIYTKEKDYLEKECKGTEMTVSYDMSQDLKPGDTVLVDDGKLTLNVLNVEPGVVLSRAFNTHIIKTNKRINLPGVDFSLPFLSDKDINDIKFGIDNGIDYIAASFVNTADNVKEIRNILKEKKATHIQIISKIESKIGIFNIDSIIDASDGIMIARGDLGLEIPYYEVPYWEKQIIRKCRKAGKIAIVATQMLESMTDNPQPTRAEVTDVYYATELGADATMLSGESATGIYPFITTNTMATINKRAELSYYGKIYYDRALEIARSTTSGKRAEIADELANITRNGKYEFAVILSRTGELLKTISKFRPNVTILGVCQDEKLWNAFGAWHSIFMNKVKDIDKCWANQDEINEIARYWGAKKGDEFLVVRSEEIKVCKL</sequence>
<dbReference type="RefSeq" id="WP_075058604.1">
    <property type="nucleotide sequence ID" value="NZ_CP012357.1"/>
</dbReference>
<dbReference type="InterPro" id="IPR001697">
    <property type="entry name" value="Pyr_Knase"/>
</dbReference>
<dbReference type="PANTHER" id="PTHR11817">
    <property type="entry name" value="PYRUVATE KINASE"/>
    <property type="match status" value="1"/>
</dbReference>
<keyword evidence="10 14" id="KW-0460">Magnesium</keyword>
<reference evidence="16 17" key="1">
    <citation type="journal article" date="2015" name="Genome Announc.">
        <title>Complete Genome Sequence of Spiroplasma litorale TN-1T (DSM 21781), a Bacterium Isolated from a Green-Eyed Horsefly (Tabanus nigrovittatus).</title>
        <authorList>
            <person name="Lo W.S."/>
            <person name="Lai Y.C."/>
            <person name="Lien Y.W."/>
            <person name="Wang T.H."/>
            <person name="Kuo C.H."/>
        </authorList>
    </citation>
    <scope>NUCLEOTIDE SEQUENCE [LARGE SCALE GENOMIC DNA]</scope>
    <source>
        <strain evidence="16 17">TN-1</strain>
    </source>
</reference>
<name>A0A0K1W2F5_9MOLU</name>
<evidence type="ECO:0000256" key="2">
    <source>
        <dbReference type="ARBA" id="ARBA00004997"/>
    </source>
</evidence>
<comment type="catalytic activity">
    <reaction evidence="14">
        <text>pyruvate + ATP = phosphoenolpyruvate + ADP + H(+)</text>
        <dbReference type="Rhea" id="RHEA:18157"/>
        <dbReference type="ChEBI" id="CHEBI:15361"/>
        <dbReference type="ChEBI" id="CHEBI:15378"/>
        <dbReference type="ChEBI" id="CHEBI:30616"/>
        <dbReference type="ChEBI" id="CHEBI:58702"/>
        <dbReference type="ChEBI" id="CHEBI:456216"/>
        <dbReference type="EC" id="2.7.1.40"/>
    </reaction>
</comment>
<keyword evidence="11 14" id="KW-0324">Glycolysis</keyword>
<evidence type="ECO:0000256" key="14">
    <source>
        <dbReference type="RuleBase" id="RU000504"/>
    </source>
</evidence>
<dbReference type="EMBL" id="CP012357">
    <property type="protein sequence ID" value="AKX34515.1"/>
    <property type="molecule type" value="Genomic_DNA"/>
</dbReference>
<dbReference type="PATRIC" id="fig|216942.3.peg.920"/>
<dbReference type="GO" id="GO:0005524">
    <property type="term" value="F:ATP binding"/>
    <property type="evidence" value="ECO:0007669"/>
    <property type="project" value="UniProtKB-KW"/>
</dbReference>
<dbReference type="Proteomes" id="UP000067476">
    <property type="component" value="Chromosome"/>
</dbReference>
<keyword evidence="17" id="KW-1185">Reference proteome</keyword>
<evidence type="ECO:0000256" key="3">
    <source>
        <dbReference type="ARBA" id="ARBA00008663"/>
    </source>
</evidence>
<evidence type="ECO:0000259" key="15">
    <source>
        <dbReference type="Pfam" id="PF00224"/>
    </source>
</evidence>
<evidence type="ECO:0000313" key="17">
    <source>
        <dbReference type="Proteomes" id="UP000067476"/>
    </source>
</evidence>
<evidence type="ECO:0000256" key="13">
    <source>
        <dbReference type="NCBIfam" id="TIGR01064"/>
    </source>
</evidence>
<dbReference type="PRINTS" id="PR01050">
    <property type="entry name" value="PYRUVTKNASE"/>
</dbReference>
<keyword evidence="7" id="KW-0547">Nucleotide-binding</keyword>
<dbReference type="SUPFAM" id="SSF51621">
    <property type="entry name" value="Phosphoenolpyruvate/pyruvate domain"/>
    <property type="match status" value="1"/>
</dbReference>
<evidence type="ECO:0000256" key="1">
    <source>
        <dbReference type="ARBA" id="ARBA00001958"/>
    </source>
</evidence>
<keyword evidence="6" id="KW-0479">Metal-binding</keyword>
<dbReference type="Gene3D" id="3.20.20.60">
    <property type="entry name" value="Phosphoenolpyruvate-binding domains"/>
    <property type="match status" value="1"/>
</dbReference>
<dbReference type="Gene3D" id="2.40.33.10">
    <property type="entry name" value="PK beta-barrel domain-like"/>
    <property type="match status" value="1"/>
</dbReference>
<evidence type="ECO:0000256" key="6">
    <source>
        <dbReference type="ARBA" id="ARBA00022723"/>
    </source>
</evidence>
<organism evidence="16 17">
    <name type="scientific">Spiroplasma litorale</name>
    <dbReference type="NCBI Taxonomy" id="216942"/>
    <lineage>
        <taxon>Bacteria</taxon>
        <taxon>Bacillati</taxon>
        <taxon>Mycoplasmatota</taxon>
        <taxon>Mollicutes</taxon>
        <taxon>Entomoplasmatales</taxon>
        <taxon>Spiroplasmataceae</taxon>
        <taxon>Spiroplasma</taxon>
    </lineage>
</organism>
<dbReference type="STRING" id="216942.SLITO_v1c09040"/>
<proteinExistence type="inferred from homology"/>
<keyword evidence="9" id="KW-0067">ATP-binding</keyword>
<evidence type="ECO:0000256" key="4">
    <source>
        <dbReference type="ARBA" id="ARBA00012142"/>
    </source>
</evidence>
<dbReference type="InterPro" id="IPR040442">
    <property type="entry name" value="Pyrv_kinase-like_dom_sf"/>
</dbReference>
<dbReference type="InterPro" id="IPR015793">
    <property type="entry name" value="Pyrv_Knase_brl"/>
</dbReference>
<dbReference type="UniPathway" id="UPA00109">
    <property type="reaction ID" value="UER00188"/>
</dbReference>
<keyword evidence="8 14" id="KW-0418">Kinase</keyword>
<evidence type="ECO:0000256" key="7">
    <source>
        <dbReference type="ARBA" id="ARBA00022741"/>
    </source>
</evidence>
<dbReference type="InterPro" id="IPR015813">
    <property type="entry name" value="Pyrv/PenolPyrv_kinase-like_dom"/>
</dbReference>
<dbReference type="FunFam" id="2.40.33.10:FF:000001">
    <property type="entry name" value="Pyruvate kinase"/>
    <property type="match status" value="1"/>
</dbReference>